<proteinExistence type="predicted"/>
<name>A0A382D8D2_9ZZZZ</name>
<evidence type="ECO:0000313" key="1">
    <source>
        <dbReference type="EMBL" id="SVB34680.1"/>
    </source>
</evidence>
<protein>
    <submittedName>
        <fullName evidence="1">Uncharacterized protein</fullName>
    </submittedName>
</protein>
<accession>A0A382D8D2</accession>
<sequence>MKEPQEEYEFARLYYQFTETDNLLLAFEMVLVRDGEITDPVYNLHL</sequence>
<reference evidence="1" key="1">
    <citation type="submission" date="2018-05" db="EMBL/GenBank/DDBJ databases">
        <authorList>
            <person name="Lanie J.A."/>
            <person name="Ng W.-L."/>
            <person name="Kazmierczak K.M."/>
            <person name="Andrzejewski T.M."/>
            <person name="Davidsen T.M."/>
            <person name="Wayne K.J."/>
            <person name="Tettelin H."/>
            <person name="Glass J.I."/>
            <person name="Rusch D."/>
            <person name="Podicherti R."/>
            <person name="Tsui H.-C.T."/>
            <person name="Winkler M.E."/>
        </authorList>
    </citation>
    <scope>NUCLEOTIDE SEQUENCE</scope>
</reference>
<gene>
    <name evidence="1" type="ORF">METZ01_LOCUS187534</name>
</gene>
<dbReference type="AlphaFoldDB" id="A0A382D8D2"/>
<dbReference type="EMBL" id="UINC01038131">
    <property type="protein sequence ID" value="SVB34680.1"/>
    <property type="molecule type" value="Genomic_DNA"/>
</dbReference>
<organism evidence="1">
    <name type="scientific">marine metagenome</name>
    <dbReference type="NCBI Taxonomy" id="408172"/>
    <lineage>
        <taxon>unclassified sequences</taxon>
        <taxon>metagenomes</taxon>
        <taxon>ecological metagenomes</taxon>
    </lineage>
</organism>